<proteinExistence type="inferred from homology"/>
<keyword evidence="3" id="KW-0698">rRNA processing</keyword>
<evidence type="ECO:0000256" key="2">
    <source>
        <dbReference type="ARBA" id="ARBA00007228"/>
    </source>
</evidence>
<organism evidence="12 13">
    <name type="scientific">Aspergillus homomorphus (strain CBS 101889)</name>
    <dbReference type="NCBI Taxonomy" id="1450537"/>
    <lineage>
        <taxon>Eukaryota</taxon>
        <taxon>Fungi</taxon>
        <taxon>Dikarya</taxon>
        <taxon>Ascomycota</taxon>
        <taxon>Pezizomycotina</taxon>
        <taxon>Eurotiomycetes</taxon>
        <taxon>Eurotiomycetidae</taxon>
        <taxon>Eurotiales</taxon>
        <taxon>Aspergillaceae</taxon>
        <taxon>Aspergillus</taxon>
        <taxon>Aspergillus subgen. Circumdati</taxon>
    </lineage>
</organism>
<keyword evidence="7" id="KW-0809">Transit peptide</keyword>
<dbReference type="GO" id="GO:0016435">
    <property type="term" value="F:rRNA (guanine) methyltransferase activity"/>
    <property type="evidence" value="ECO:0007669"/>
    <property type="project" value="TreeGrafter"/>
</dbReference>
<dbReference type="RefSeq" id="XP_025552292.1">
    <property type="nucleotide sequence ID" value="XM_025700546.1"/>
</dbReference>
<evidence type="ECO:0000256" key="5">
    <source>
        <dbReference type="ARBA" id="ARBA00022679"/>
    </source>
</evidence>
<evidence type="ECO:0000256" key="8">
    <source>
        <dbReference type="ARBA" id="ARBA00023128"/>
    </source>
</evidence>
<name>A0A395I1U1_ASPHC</name>
<dbReference type="FunFam" id="3.30.1330.30:FF:000035">
    <property type="entry name" value="TrmH family RNA methyltransferase"/>
    <property type="match status" value="1"/>
</dbReference>
<feature type="domain" description="RNA 2-O ribose methyltransferase substrate binding" evidence="11">
    <location>
        <begin position="320"/>
        <end position="402"/>
    </location>
</feature>
<gene>
    <name evidence="12" type="ORF">BO97DRAFT_477394</name>
</gene>
<comment type="similarity">
    <text evidence="2">Belongs to the class IV-like SAM-binding methyltransferase superfamily. RNA methyltransferase TrmH family.</text>
</comment>
<evidence type="ECO:0000259" key="11">
    <source>
        <dbReference type="SMART" id="SM00967"/>
    </source>
</evidence>
<dbReference type="InterPro" id="IPR001537">
    <property type="entry name" value="SpoU_MeTrfase"/>
</dbReference>
<dbReference type="AlphaFoldDB" id="A0A395I1U1"/>
<evidence type="ECO:0000313" key="12">
    <source>
        <dbReference type="EMBL" id="RAL13138.1"/>
    </source>
</evidence>
<dbReference type="STRING" id="1450537.A0A395I1U1"/>
<dbReference type="InterPro" id="IPR029028">
    <property type="entry name" value="Alpha/beta_knot_MTases"/>
</dbReference>
<feature type="compositionally biased region" description="Basic and acidic residues" evidence="10">
    <location>
        <begin position="49"/>
        <end position="59"/>
    </location>
</feature>
<dbReference type="Proteomes" id="UP000248961">
    <property type="component" value="Unassembled WGS sequence"/>
</dbReference>
<keyword evidence="4" id="KW-0489">Methyltransferase</keyword>
<evidence type="ECO:0000256" key="3">
    <source>
        <dbReference type="ARBA" id="ARBA00022552"/>
    </source>
</evidence>
<dbReference type="OrthoDB" id="270651at2759"/>
<feature type="compositionally biased region" description="Basic and acidic residues" evidence="10">
    <location>
        <begin position="114"/>
        <end position="150"/>
    </location>
</feature>
<accession>A0A395I1U1</accession>
<dbReference type="CDD" id="cd18105">
    <property type="entry name" value="SpoU-like_MRM1"/>
    <property type="match status" value="1"/>
</dbReference>
<feature type="compositionally biased region" description="Basic and acidic residues" evidence="10">
    <location>
        <begin position="161"/>
        <end position="221"/>
    </location>
</feature>
<keyword evidence="8" id="KW-0496">Mitochondrion</keyword>
<dbReference type="SUPFAM" id="SSF55315">
    <property type="entry name" value="L30e-like"/>
    <property type="match status" value="1"/>
</dbReference>
<dbReference type="SUPFAM" id="SSF75217">
    <property type="entry name" value="alpha/beta knot"/>
    <property type="match status" value="1"/>
</dbReference>
<dbReference type="InterPro" id="IPR013123">
    <property type="entry name" value="SpoU_subst-bd"/>
</dbReference>
<sequence length="655" mass="72426">MSLSSILTHSLPKGLHLPPSPVSLPQRLFTATRHASLTSAINRGIRRSQYREDEIDGGRAQRLSPRLEQSERSSSSRGARDVGRSRGRGRREHKFPWEDENNGNSSGSGSLRRRYNDNKDTQFENRRSFAEERTGRRGGRDRGRDQEQRPYADVLVTRMQKRSEGEERQYARKGRGGREDRDRDERRGNRGMRREDRSPRFEAKNARQPREREARGRDERGSSYPPFSSNKRFDEEEFIRTGQLREVEGNAKKVEVEAESRRRERDDLGPSARVRSTRPGNPKRRDGQHHHISTDAEPERVKKNVLPPSEVPYTTPASQFIFGTAAVEAALRCSRRQLYKLYIYQAEGERLSEAKSTLRKLALEKLVPVKMAFGDWDRLLDKMSAGRPHNGVVLDASPLPQLPVTYFHFVHSVGPNIEPSFRVELGAQSREEAAVNGLEPLVPINRSALSSSTTRQRDPVVVLLDGIQDPGNLGAIIRSAYFLGIDAVVLAGRNSAPLSAVTIKASAGAAENMPLLQVRNERDFIAKSKENGWRFYAAAAPGPGAKVLLGSGGPDGASGLPQAPSVIMMGSEGDGLSPHLLSAADAVVGIPGARLDEQLGVAGDPARVDSLNVSVAAALLFERFLQSPVMLDEAAPKTKRRTGCIKFAACICSSQ</sequence>
<reference evidence="12 13" key="1">
    <citation type="submission" date="2018-02" db="EMBL/GenBank/DDBJ databases">
        <title>The genomes of Aspergillus section Nigri reveals drivers in fungal speciation.</title>
        <authorList>
            <consortium name="DOE Joint Genome Institute"/>
            <person name="Vesth T.C."/>
            <person name="Nybo J."/>
            <person name="Theobald S."/>
            <person name="Brandl J."/>
            <person name="Frisvad J.C."/>
            <person name="Nielsen K.F."/>
            <person name="Lyhne E.K."/>
            <person name="Kogle M.E."/>
            <person name="Kuo A."/>
            <person name="Riley R."/>
            <person name="Clum A."/>
            <person name="Nolan M."/>
            <person name="Lipzen A."/>
            <person name="Salamov A."/>
            <person name="Henrissat B."/>
            <person name="Wiebenga A."/>
            <person name="De vries R.P."/>
            <person name="Grigoriev I.V."/>
            <person name="Mortensen U.H."/>
            <person name="Andersen M.R."/>
            <person name="Baker S.E."/>
        </authorList>
    </citation>
    <scope>NUCLEOTIDE SEQUENCE [LARGE SCALE GENOMIC DNA]</scope>
    <source>
        <strain evidence="12 13">CBS 101889</strain>
    </source>
</reference>
<evidence type="ECO:0000256" key="9">
    <source>
        <dbReference type="ARBA" id="ARBA00034881"/>
    </source>
</evidence>
<keyword evidence="13" id="KW-1185">Reference proteome</keyword>
<evidence type="ECO:0000256" key="6">
    <source>
        <dbReference type="ARBA" id="ARBA00022691"/>
    </source>
</evidence>
<dbReference type="Pfam" id="PF00588">
    <property type="entry name" value="SpoU_methylase"/>
    <property type="match status" value="1"/>
</dbReference>
<dbReference type="InterPro" id="IPR029026">
    <property type="entry name" value="tRNA_m1G_MTases_N"/>
</dbReference>
<dbReference type="GeneID" id="37204835"/>
<protein>
    <recommendedName>
        <fullName evidence="9">rRNA methyltransferase 1, mitochondrial</fullName>
    </recommendedName>
</protein>
<dbReference type="Gene3D" id="3.40.1280.10">
    <property type="match status" value="1"/>
</dbReference>
<evidence type="ECO:0000256" key="1">
    <source>
        <dbReference type="ARBA" id="ARBA00004173"/>
    </source>
</evidence>
<feature type="region of interest" description="Disordered" evidence="10">
    <location>
        <begin position="1"/>
        <end position="20"/>
    </location>
</feature>
<feature type="region of interest" description="Disordered" evidence="10">
    <location>
        <begin position="48"/>
        <end position="299"/>
    </location>
</feature>
<dbReference type="SMART" id="SM00967">
    <property type="entry name" value="SpoU_sub_bind"/>
    <property type="match status" value="1"/>
</dbReference>
<evidence type="ECO:0000256" key="7">
    <source>
        <dbReference type="ARBA" id="ARBA00022946"/>
    </source>
</evidence>
<dbReference type="GO" id="GO:0005739">
    <property type="term" value="C:mitochondrion"/>
    <property type="evidence" value="ECO:0007669"/>
    <property type="project" value="UniProtKB-SubCell"/>
</dbReference>
<evidence type="ECO:0000256" key="4">
    <source>
        <dbReference type="ARBA" id="ARBA00022603"/>
    </source>
</evidence>
<feature type="compositionally biased region" description="Basic and acidic residues" evidence="10">
    <location>
        <begin position="243"/>
        <end position="268"/>
    </location>
</feature>
<dbReference type="VEuPathDB" id="FungiDB:BO97DRAFT_477394"/>
<dbReference type="InterPro" id="IPR029064">
    <property type="entry name" value="Ribosomal_eL30-like_sf"/>
</dbReference>
<feature type="compositionally biased region" description="Low complexity" evidence="10">
    <location>
        <begin position="62"/>
        <end position="77"/>
    </location>
</feature>
<keyword evidence="5" id="KW-0808">Transferase</keyword>
<evidence type="ECO:0000256" key="10">
    <source>
        <dbReference type="SAM" id="MobiDB-lite"/>
    </source>
</evidence>
<dbReference type="InterPro" id="IPR047182">
    <property type="entry name" value="MRM1"/>
</dbReference>
<dbReference type="GO" id="GO:0003723">
    <property type="term" value="F:RNA binding"/>
    <property type="evidence" value="ECO:0007669"/>
    <property type="project" value="InterPro"/>
</dbReference>
<dbReference type="PANTHER" id="PTHR46103:SF1">
    <property type="entry name" value="RRNA METHYLTRANSFERASE 1, MITOCHONDRIAL"/>
    <property type="match status" value="1"/>
</dbReference>
<dbReference type="Pfam" id="PF08032">
    <property type="entry name" value="SpoU_sub_bind"/>
    <property type="match status" value="1"/>
</dbReference>
<dbReference type="PANTHER" id="PTHR46103">
    <property type="entry name" value="RRNA METHYLTRANSFERASE 1, MITOCHONDRIAL"/>
    <property type="match status" value="1"/>
</dbReference>
<dbReference type="EMBL" id="KZ824280">
    <property type="protein sequence ID" value="RAL13138.1"/>
    <property type="molecule type" value="Genomic_DNA"/>
</dbReference>
<keyword evidence="6" id="KW-0949">S-adenosyl-L-methionine</keyword>
<evidence type="ECO:0000313" key="13">
    <source>
        <dbReference type="Proteomes" id="UP000248961"/>
    </source>
</evidence>
<dbReference type="InterPro" id="IPR047261">
    <property type="entry name" value="MRM1_MeTrfase_dom"/>
</dbReference>
<dbReference type="Gene3D" id="3.30.1330.30">
    <property type="match status" value="1"/>
</dbReference>
<comment type="subcellular location">
    <subcellularLocation>
        <location evidence="1">Mitochondrion</location>
    </subcellularLocation>
</comment>